<dbReference type="AlphaFoldDB" id="A0A8X6YBS0"/>
<evidence type="ECO:0000256" key="5">
    <source>
        <dbReference type="ARBA" id="ARBA00023254"/>
    </source>
</evidence>
<evidence type="ECO:0000259" key="7">
    <source>
        <dbReference type="PROSITE" id="PS50815"/>
    </source>
</evidence>
<comment type="subcellular location">
    <subcellularLocation>
        <location evidence="2">Chromosome</location>
    </subcellularLocation>
    <subcellularLocation>
        <location evidence="1">Nucleus</location>
    </subcellularLocation>
</comment>
<proteinExistence type="predicted"/>
<dbReference type="InterPro" id="IPR051294">
    <property type="entry name" value="HORMA_MeioticProgression"/>
</dbReference>
<keyword evidence="4" id="KW-0539">Nucleus</keyword>
<dbReference type="PROSITE" id="PS50815">
    <property type="entry name" value="HORMA"/>
    <property type="match status" value="1"/>
</dbReference>
<dbReference type="Gene3D" id="3.30.900.10">
    <property type="entry name" value="HORMA domain"/>
    <property type="match status" value="1"/>
</dbReference>
<feature type="region of interest" description="Disordered" evidence="6">
    <location>
        <begin position="157"/>
        <end position="183"/>
    </location>
</feature>
<dbReference type="PANTHER" id="PTHR48225">
    <property type="entry name" value="HORMA DOMAIN-CONTAINING PROTEIN 1"/>
    <property type="match status" value="1"/>
</dbReference>
<dbReference type="EMBL" id="BMAV01016695">
    <property type="protein sequence ID" value="GFY67708.1"/>
    <property type="molecule type" value="Genomic_DNA"/>
</dbReference>
<keyword evidence="5" id="KW-0469">Meiosis</keyword>
<evidence type="ECO:0000256" key="4">
    <source>
        <dbReference type="ARBA" id="ARBA00023242"/>
    </source>
</evidence>
<dbReference type="SUPFAM" id="SSF56019">
    <property type="entry name" value="The spindle assembly checkpoint protein mad2"/>
    <property type="match status" value="1"/>
</dbReference>
<dbReference type="InterPro" id="IPR003511">
    <property type="entry name" value="HORMA_dom"/>
</dbReference>
<dbReference type="GO" id="GO:0051321">
    <property type="term" value="P:meiotic cell cycle"/>
    <property type="evidence" value="ECO:0007669"/>
    <property type="project" value="UniProtKB-KW"/>
</dbReference>
<evidence type="ECO:0000313" key="9">
    <source>
        <dbReference type="Proteomes" id="UP000886998"/>
    </source>
</evidence>
<dbReference type="InterPro" id="IPR036570">
    <property type="entry name" value="HORMA_dom_sf"/>
</dbReference>
<dbReference type="Pfam" id="PF02301">
    <property type="entry name" value="HORMA"/>
    <property type="match status" value="1"/>
</dbReference>
<dbReference type="Gene3D" id="1.10.10.10">
    <property type="entry name" value="Winged helix-like DNA-binding domain superfamily/Winged helix DNA-binding domain"/>
    <property type="match status" value="1"/>
</dbReference>
<evidence type="ECO:0000256" key="6">
    <source>
        <dbReference type="SAM" id="MobiDB-lite"/>
    </source>
</evidence>
<protein>
    <submittedName>
        <fullName evidence="8">HORMA domain-containing protein 1</fullName>
    </submittedName>
</protein>
<dbReference type="PANTHER" id="PTHR48225:SF7">
    <property type="entry name" value="MEIOSIS-SPECIFIC PROTEIN HOP1"/>
    <property type="match status" value="1"/>
</dbReference>
<dbReference type="InterPro" id="IPR011011">
    <property type="entry name" value="Znf_FYVE_PHD"/>
</dbReference>
<sequence length="432" mass="49077">MAVAMMTTQDETLQELQQLGIGICVNKKNHNEVIEAYNLVFSYKDDECSITCRNKTKTFSPKLSDPTVKASFLMLKNISTLSNILGNLPKNVYLSLKLLYYDDVTPEDYEPPGFEPSTLPKFSFPEKTINISLGKIETEKHGYGFLLKTTVNKYPLSQRNSEDPLSTSQTSTNTKKLVSSQKSPDNQQLSQILNSGIIEDSLENVKIITALKCPCKCKSAEEYDIVVCSNCQQMQHRTCYGILKSDHIPGIFYCVNCMPHDDEYFLLDAIYSCQRKDLQVFCIIRRALSFCLDLLSVTKSNLGKLLGCSKSMINTIFKRLEAEDYIQMQANTDEYKIHKSNIKYYGLPEYFPSKQTEKYDELMEEDSKLENSASLFNTDTDNERITSMCVDETAAIENSITKVKSLKLHDMSPDKMNTRSSQKRKASSEVMC</sequence>
<dbReference type="InterPro" id="IPR013083">
    <property type="entry name" value="Znf_RING/FYVE/PHD"/>
</dbReference>
<keyword evidence="9" id="KW-1185">Reference proteome</keyword>
<feature type="domain" description="HORMA" evidence="7">
    <location>
        <begin position="1"/>
        <end position="147"/>
    </location>
</feature>
<reference evidence="8" key="1">
    <citation type="submission" date="2020-08" db="EMBL/GenBank/DDBJ databases">
        <title>Multicomponent nature underlies the extraordinary mechanical properties of spider dragline silk.</title>
        <authorList>
            <person name="Kono N."/>
            <person name="Nakamura H."/>
            <person name="Mori M."/>
            <person name="Yoshida Y."/>
            <person name="Ohtoshi R."/>
            <person name="Malay A.D."/>
            <person name="Moran D.A.P."/>
            <person name="Tomita M."/>
            <person name="Numata K."/>
            <person name="Arakawa K."/>
        </authorList>
    </citation>
    <scope>NUCLEOTIDE SEQUENCE</scope>
</reference>
<gene>
    <name evidence="8" type="primary">Hormad1</name>
    <name evidence="8" type="ORF">TNIN_148681</name>
</gene>
<feature type="region of interest" description="Disordered" evidence="6">
    <location>
        <begin position="410"/>
        <end position="432"/>
    </location>
</feature>
<comment type="caution">
    <text evidence="8">The sequence shown here is derived from an EMBL/GenBank/DDBJ whole genome shotgun (WGS) entry which is preliminary data.</text>
</comment>
<name>A0A8X6YBS0_9ARAC</name>
<keyword evidence="3" id="KW-0158">Chromosome</keyword>
<dbReference type="Gene3D" id="3.30.40.10">
    <property type="entry name" value="Zinc/RING finger domain, C3HC4 (zinc finger)"/>
    <property type="match status" value="1"/>
</dbReference>
<evidence type="ECO:0000256" key="1">
    <source>
        <dbReference type="ARBA" id="ARBA00004123"/>
    </source>
</evidence>
<accession>A0A8X6YBS0</accession>
<dbReference type="OrthoDB" id="6428959at2759"/>
<dbReference type="GO" id="GO:0005694">
    <property type="term" value="C:chromosome"/>
    <property type="evidence" value="ECO:0007669"/>
    <property type="project" value="UniProtKB-SubCell"/>
</dbReference>
<evidence type="ECO:0000313" key="8">
    <source>
        <dbReference type="EMBL" id="GFY67708.1"/>
    </source>
</evidence>
<organism evidence="8 9">
    <name type="scientific">Trichonephila inaurata madagascariensis</name>
    <dbReference type="NCBI Taxonomy" id="2747483"/>
    <lineage>
        <taxon>Eukaryota</taxon>
        <taxon>Metazoa</taxon>
        <taxon>Ecdysozoa</taxon>
        <taxon>Arthropoda</taxon>
        <taxon>Chelicerata</taxon>
        <taxon>Arachnida</taxon>
        <taxon>Araneae</taxon>
        <taxon>Araneomorphae</taxon>
        <taxon>Entelegynae</taxon>
        <taxon>Araneoidea</taxon>
        <taxon>Nephilidae</taxon>
        <taxon>Trichonephila</taxon>
        <taxon>Trichonephila inaurata</taxon>
    </lineage>
</organism>
<evidence type="ECO:0000256" key="3">
    <source>
        <dbReference type="ARBA" id="ARBA00022454"/>
    </source>
</evidence>
<dbReference type="InterPro" id="IPR036388">
    <property type="entry name" value="WH-like_DNA-bd_sf"/>
</dbReference>
<dbReference type="SUPFAM" id="SSF57903">
    <property type="entry name" value="FYVE/PHD zinc finger"/>
    <property type="match status" value="1"/>
</dbReference>
<dbReference type="Proteomes" id="UP000886998">
    <property type="component" value="Unassembled WGS sequence"/>
</dbReference>
<evidence type="ECO:0000256" key="2">
    <source>
        <dbReference type="ARBA" id="ARBA00004286"/>
    </source>
</evidence>
<dbReference type="GO" id="GO:0005634">
    <property type="term" value="C:nucleus"/>
    <property type="evidence" value="ECO:0007669"/>
    <property type="project" value="UniProtKB-SubCell"/>
</dbReference>